<dbReference type="InterPro" id="IPR032710">
    <property type="entry name" value="NTF2-like_dom_sf"/>
</dbReference>
<reference evidence="4" key="1">
    <citation type="journal article" date="2019" name="Int. J. Syst. Evol. Microbiol.">
        <title>The Global Catalogue of Microorganisms (GCM) 10K type strain sequencing project: providing services to taxonomists for standard genome sequencing and annotation.</title>
        <authorList>
            <consortium name="The Broad Institute Genomics Platform"/>
            <consortium name="The Broad Institute Genome Sequencing Center for Infectious Disease"/>
            <person name="Wu L."/>
            <person name="Ma J."/>
        </authorList>
    </citation>
    <scope>NUCLEOTIDE SEQUENCE [LARGE SCALE GENOMIC DNA]</scope>
    <source>
        <strain evidence="4">CCUG 49560</strain>
    </source>
</reference>
<keyword evidence="4" id="KW-1185">Reference proteome</keyword>
<sequence length="178" mass="19579">MRCWKTYPCENRRPVKPAVSRSRWTGEAAPNPTNSARVPRSRSAGSTSVRAARRYHDAVSRGVTGDALAEFFTPDLVHHELPNALIPGGLVRDLEGILKAADRGRRVIERQSFEVLRVVAEGDRVALEVSWSGVLAVPLGDLPAGHTLRAHVATFLDVRDGRIAGQRNYDCYDPMKAV</sequence>
<name>A0ABV9EIP3_9ACTN</name>
<evidence type="ECO:0000259" key="2">
    <source>
        <dbReference type="Pfam" id="PF12680"/>
    </source>
</evidence>
<dbReference type="EMBL" id="JBHSFN010000016">
    <property type="protein sequence ID" value="MFC4589481.1"/>
    <property type="molecule type" value="Genomic_DNA"/>
</dbReference>
<dbReference type="InterPro" id="IPR037401">
    <property type="entry name" value="SnoaL-like"/>
</dbReference>
<accession>A0ABV9EIP3</accession>
<dbReference type="Proteomes" id="UP001595891">
    <property type="component" value="Unassembled WGS sequence"/>
</dbReference>
<dbReference type="SUPFAM" id="SSF54427">
    <property type="entry name" value="NTF2-like"/>
    <property type="match status" value="1"/>
</dbReference>
<comment type="caution">
    <text evidence="3">The sequence shown here is derived from an EMBL/GenBank/DDBJ whole genome shotgun (WGS) entry which is preliminary data.</text>
</comment>
<feature type="region of interest" description="Disordered" evidence="1">
    <location>
        <begin position="16"/>
        <end position="50"/>
    </location>
</feature>
<protein>
    <submittedName>
        <fullName evidence="3">Nuclear transport factor 2 family protein</fullName>
    </submittedName>
</protein>
<feature type="domain" description="SnoaL-like" evidence="2">
    <location>
        <begin position="52"/>
        <end position="164"/>
    </location>
</feature>
<dbReference type="Gene3D" id="3.10.450.50">
    <property type="match status" value="1"/>
</dbReference>
<dbReference type="Pfam" id="PF12680">
    <property type="entry name" value="SnoaL_2"/>
    <property type="match status" value="1"/>
</dbReference>
<evidence type="ECO:0000313" key="4">
    <source>
        <dbReference type="Proteomes" id="UP001595891"/>
    </source>
</evidence>
<evidence type="ECO:0000256" key="1">
    <source>
        <dbReference type="SAM" id="MobiDB-lite"/>
    </source>
</evidence>
<gene>
    <name evidence="3" type="ORF">ACFO8L_25555</name>
</gene>
<evidence type="ECO:0000313" key="3">
    <source>
        <dbReference type="EMBL" id="MFC4589481.1"/>
    </source>
</evidence>
<organism evidence="3 4">
    <name type="scientific">Sphaerisporangium corydalis</name>
    <dbReference type="NCBI Taxonomy" id="1441875"/>
    <lineage>
        <taxon>Bacteria</taxon>
        <taxon>Bacillati</taxon>
        <taxon>Actinomycetota</taxon>
        <taxon>Actinomycetes</taxon>
        <taxon>Streptosporangiales</taxon>
        <taxon>Streptosporangiaceae</taxon>
        <taxon>Sphaerisporangium</taxon>
    </lineage>
</organism>
<proteinExistence type="predicted"/>
<dbReference type="RefSeq" id="WP_380707577.1">
    <property type="nucleotide sequence ID" value="NZ_JANZYP010000023.1"/>
</dbReference>